<dbReference type="GO" id="GO:0003700">
    <property type="term" value="F:DNA-binding transcription factor activity"/>
    <property type="evidence" value="ECO:0007669"/>
    <property type="project" value="InterPro"/>
</dbReference>
<dbReference type="SUPFAM" id="SSF46785">
    <property type="entry name" value="Winged helix' DNA-binding domain"/>
    <property type="match status" value="1"/>
</dbReference>
<evidence type="ECO:0000313" key="6">
    <source>
        <dbReference type="EMBL" id="EQB32141.1"/>
    </source>
</evidence>
<dbReference type="Gene3D" id="1.10.10.10">
    <property type="entry name" value="Winged helix-like DNA-binding domain superfamily/Winged helix DNA-binding domain"/>
    <property type="match status" value="1"/>
</dbReference>
<dbReference type="eggNOG" id="COG0583">
    <property type="taxonomic scope" value="Bacteria"/>
</dbReference>
<evidence type="ECO:0000259" key="5">
    <source>
        <dbReference type="PROSITE" id="PS50931"/>
    </source>
</evidence>
<dbReference type="InterPro" id="IPR005119">
    <property type="entry name" value="LysR_subst-bd"/>
</dbReference>
<dbReference type="PANTHER" id="PTHR30537:SF5">
    <property type="entry name" value="HTH-TYPE TRANSCRIPTIONAL ACTIVATOR TTDR-RELATED"/>
    <property type="match status" value="1"/>
</dbReference>
<dbReference type="Proteomes" id="UP000015523">
    <property type="component" value="Unassembled WGS sequence"/>
</dbReference>
<dbReference type="InterPro" id="IPR000847">
    <property type="entry name" value="LysR_HTH_N"/>
</dbReference>
<dbReference type="STRING" id="1346791.M529_10985"/>
<dbReference type="GO" id="GO:0043565">
    <property type="term" value="F:sequence-specific DNA binding"/>
    <property type="evidence" value="ECO:0007669"/>
    <property type="project" value="TreeGrafter"/>
</dbReference>
<organism evidence="6 7">
    <name type="scientific">Sphingobium ummariense RL-3</name>
    <dbReference type="NCBI Taxonomy" id="1346791"/>
    <lineage>
        <taxon>Bacteria</taxon>
        <taxon>Pseudomonadati</taxon>
        <taxon>Pseudomonadota</taxon>
        <taxon>Alphaproteobacteria</taxon>
        <taxon>Sphingomonadales</taxon>
        <taxon>Sphingomonadaceae</taxon>
        <taxon>Sphingobium</taxon>
    </lineage>
</organism>
<proteinExistence type="inferred from homology"/>
<dbReference type="PANTHER" id="PTHR30537">
    <property type="entry name" value="HTH-TYPE TRANSCRIPTIONAL REGULATOR"/>
    <property type="match status" value="1"/>
</dbReference>
<evidence type="ECO:0000256" key="2">
    <source>
        <dbReference type="ARBA" id="ARBA00023015"/>
    </source>
</evidence>
<dbReference type="PATRIC" id="fig|1346791.3.peg.2114"/>
<evidence type="ECO:0000313" key="7">
    <source>
        <dbReference type="Proteomes" id="UP000015523"/>
    </source>
</evidence>
<dbReference type="SUPFAM" id="SSF53850">
    <property type="entry name" value="Periplasmic binding protein-like II"/>
    <property type="match status" value="1"/>
</dbReference>
<dbReference type="PROSITE" id="PS50931">
    <property type="entry name" value="HTH_LYSR"/>
    <property type="match status" value="1"/>
</dbReference>
<reference evidence="6 7" key="1">
    <citation type="journal article" date="2013" name="Genome Announc.">
        <title>Draft Genome Sequence of Sphingobium ummariense Strain RL-3, a Hexachlorocyclohexane-Degrading Bacterium.</title>
        <authorList>
            <person name="Kohli P."/>
            <person name="Dua A."/>
            <person name="Sangwan N."/>
            <person name="Oldach P."/>
            <person name="Khurana J.P."/>
            <person name="Lal R."/>
        </authorList>
    </citation>
    <scope>NUCLEOTIDE SEQUENCE [LARGE SCALE GENOMIC DNA]</scope>
    <source>
        <strain evidence="6 7">RL-3</strain>
    </source>
</reference>
<dbReference type="InterPro" id="IPR036390">
    <property type="entry name" value="WH_DNA-bd_sf"/>
</dbReference>
<keyword evidence="2" id="KW-0805">Transcription regulation</keyword>
<protein>
    <recommendedName>
        <fullName evidence="5">HTH lysR-type domain-containing protein</fullName>
    </recommendedName>
</protein>
<dbReference type="CDD" id="cd08422">
    <property type="entry name" value="PBP2_CrgA_like"/>
    <property type="match status" value="1"/>
</dbReference>
<comment type="similarity">
    <text evidence="1">Belongs to the LysR transcriptional regulatory family.</text>
</comment>
<dbReference type="GO" id="GO:0006351">
    <property type="term" value="P:DNA-templated transcription"/>
    <property type="evidence" value="ECO:0007669"/>
    <property type="project" value="TreeGrafter"/>
</dbReference>
<accession>T0J2H6</accession>
<feature type="domain" description="HTH lysR-type" evidence="5">
    <location>
        <begin position="1"/>
        <end position="58"/>
    </location>
</feature>
<sequence length="298" mass="32533">MDTQNLEVFLTAARTGSLSGAARRLKLTPMAATRRLAALEEELGVRLLNRTSRSLSLTPEGEAFQQFAVEIVDTQEAAREMLSPSGSGAKGLLRMTAPITLGRKKIMPVISELLNEHPNLHIDLHLSDGITDIVAEGIDLAIRIAPLKDSGLIARKIADNPKHIYAAPSYLERHGTPAAVDDLAAHECLTFPNFTHWQFIVDGKEKAVRVNSRFSSSSVDGFLSACVSGLGLAQLSAWDVEEELRNGRLVPVPIAGALPRDLAIWAVFPSRRQVLPKLRVFLDKFRQSLIPGPRALAR</sequence>
<dbReference type="EMBL" id="AUWY01000075">
    <property type="protein sequence ID" value="EQB32141.1"/>
    <property type="molecule type" value="Genomic_DNA"/>
</dbReference>
<evidence type="ECO:0000256" key="4">
    <source>
        <dbReference type="ARBA" id="ARBA00023163"/>
    </source>
</evidence>
<dbReference type="Pfam" id="PF03466">
    <property type="entry name" value="LysR_substrate"/>
    <property type="match status" value="1"/>
</dbReference>
<dbReference type="Pfam" id="PF00126">
    <property type="entry name" value="HTH_1"/>
    <property type="match status" value="1"/>
</dbReference>
<evidence type="ECO:0000256" key="3">
    <source>
        <dbReference type="ARBA" id="ARBA00023125"/>
    </source>
</evidence>
<dbReference type="FunFam" id="1.10.10.10:FF:000001">
    <property type="entry name" value="LysR family transcriptional regulator"/>
    <property type="match status" value="1"/>
</dbReference>
<keyword evidence="3" id="KW-0238">DNA-binding</keyword>
<evidence type="ECO:0000256" key="1">
    <source>
        <dbReference type="ARBA" id="ARBA00009437"/>
    </source>
</evidence>
<dbReference type="RefSeq" id="WP_021318010.1">
    <property type="nucleotide sequence ID" value="NZ_AUWY01000075.1"/>
</dbReference>
<name>T0J2H6_9SPHN</name>
<dbReference type="AlphaFoldDB" id="T0J2H6"/>
<dbReference type="Gene3D" id="3.40.190.290">
    <property type="match status" value="1"/>
</dbReference>
<gene>
    <name evidence="6" type="ORF">M529_10985</name>
</gene>
<comment type="caution">
    <text evidence="6">The sequence shown here is derived from an EMBL/GenBank/DDBJ whole genome shotgun (WGS) entry which is preliminary data.</text>
</comment>
<dbReference type="InterPro" id="IPR058163">
    <property type="entry name" value="LysR-type_TF_proteobact-type"/>
</dbReference>
<dbReference type="OrthoDB" id="9813056at2"/>
<keyword evidence="7" id="KW-1185">Reference proteome</keyword>
<keyword evidence="4" id="KW-0804">Transcription</keyword>
<dbReference type="InterPro" id="IPR036388">
    <property type="entry name" value="WH-like_DNA-bd_sf"/>
</dbReference>